<reference evidence="3" key="1">
    <citation type="journal article" date="2020" name="Microorganisms">
        <title>Reliable Identification of Environmental Pseudomonas Isolates Using the rpoD Gene.</title>
        <authorList>
            <consortium name="The Broad Institute Genome Sequencing Platform"/>
            <person name="Girard L."/>
            <person name="Lood C."/>
            <person name="Rokni-Zadeh H."/>
            <person name="van Noort V."/>
            <person name="Lavigne R."/>
            <person name="De Mot R."/>
        </authorList>
    </citation>
    <scope>NUCLEOTIDE SEQUENCE</scope>
    <source>
        <strain evidence="3">SWRI10</strain>
    </source>
</reference>
<reference evidence="4" key="3">
    <citation type="submission" date="2021-06" db="EMBL/GenBank/DDBJ databases">
        <title>Updating the genus Pseudomonas: Description of 43 new species and partition of the Pseudomonas putida group.</title>
        <authorList>
            <person name="Girard L."/>
            <person name="Lood C."/>
            <person name="Vandamme P."/>
            <person name="Rokni-Zadeh H."/>
            <person name="Van Noort V."/>
            <person name="Hofte M."/>
            <person name="Lavigne R."/>
            <person name="De Mot R."/>
        </authorList>
    </citation>
    <scope>NUCLEOTIDE SEQUENCE</scope>
    <source>
        <strain evidence="4">SWRI10</strain>
    </source>
</reference>
<name>A0A923G1Q8_9PSED</name>
<dbReference type="Proteomes" id="UP000599879">
    <property type="component" value="Unassembled WGS sequence"/>
</dbReference>
<dbReference type="EMBL" id="JABWRE020000001">
    <property type="protein sequence ID" value="MBV4537622.1"/>
    <property type="molecule type" value="Genomic_DNA"/>
</dbReference>
<sequence>MTDTLPSVIASPFIAAQPLTLTRTTLQAKASCQKAQDICHELLKQAPRLSLVIRSLLDAKPATDPNELTMAEMNLPDTLRKRWQAYWKGRAQGTSLSRQQHAQQYYVIYFQAALSLASAATQITEAQLRPVSGLQNDPEWKMLDGKTITIESPSGASGALVFRVEGEAPQLLYLPGRATAFSSHATRQDLENQLPDHTGSITYRLLDDVAQGFSALLDNYLQAALDNLEDASADNPGNLASVALSQALAWETAHPTPQLFFTEASPALAQTNEHAAQLSLFDLGGLGPESSDTAASAQVARQMQLINDLSDSDAKKLQPLQKSLQEQQENARQATQTLLRSPRWHSAATTLQTNSALLKAHRQGLQVHAQIQQLLGQISSAQLSAVQSILDLGGDFPASDSNVRAAYPLLKQQAHSELADSAGEQHLREVLLITDAATLSAATDGPILLYWPGEHGGLLHCPNRLALANCLGMSEAHQSVDLLQINGDVLAQTLNATLSRMRTLTQQVQNEQGLAALATELPPLKETLEQRLQIPRHAARETALRLIQEQDQVVSKAAPLATRFSRLSPTTRQALSSLMPEYINAVKRSEALLTKDLQECQTFARTLIRQRLKRDFPHYDNSDIGLDLPRSVDLVTDIVTGGTPGTVTRKVYRPSPERETINLVTLLLENIDENMLRRLNHLRLDLATDDTALKSTLTAGLNAEYLQKLVKELDLANAYEQQILAAYKGLDDSPLWAEYRRECLTTPVQLMLRMQGLLLHGKGVLNDQGLAILQIAIRADSRSAYQAKGYDIRLLAATLTSGGADTDFGPTTLSGVTFIEDRRSGVTLLYLPEHASHPLAQHASLEAARLSLYERSREETQSHYLAGRALHGDLQAHMSRIRKAHLHDFSGVIGVGAQWPATTSLAEHLLNAQMGRAIVAHRASTRSNDQLWMENFTHQSNMIFTYLKLAIGVVPLFGTAIGIYDLFESAARAVNAFTQSKIIEGLEALNDIVLAVIDTAMDVATGIGVNSLTLRQLTRQRQLRNLRSMSSAQLRLDARALSRVKRFAGYEYQQALSMNGVSAATHGRYRGIYRHTQGDFIQIEQQFYQVQWDATAHTWRLQGTIHKGWKRAISLDEYGHWDTHFALHGVHLLGAGAGGGQVIGRLAEQLDPFWPAAIREQLPRFLVDQHYRRQRRVTSKAFADEASLIASIKRSNGLAQRNAPGAELQASFLDDITRGKQTYQSWDEVLQISARRNQHTPMTQKARAAKLICERLFNLIELLAKRGRGRLIEMAHLQMRVLGVDEFAEQLPLLRQWRQKAIEHLKERDEMFQGMEDLATWFQRAERDPQLHASYQRYQQHLNGEFKAYFDTLHLMPATLRHNNPSVVAEFLVQRLAEFEEAIHRTRNTVIDLREVQVNAAQRRLIYEQARGVFSQYKRRLQSTYASFPELFDESYLTRLYSNLDTLITMSDTQLRRLPQRQRTDGAPSRSPRLFLDTDGHWLVGDYQPATTSRPAQMVMHKDDGSVLKRFEADGERWRQRAADRPTRAHELRDLKHVANQAMANLPSYRKRIQTYQRQGMLAVDVEHMMVIKADDLQRYADRLQQLDPSAHEPARLRTQAQALRAEGRSMRIAQVKQSAQPSEGQLSYLIEQRQVELRRAGQRQMLSERDYLQEYQIVDLANHDHALLWYAHFHYRSADTPFDKFSAAHLKRAEDRFLGPQWQAAQAEPSNIWRGPLSRSIANQHFAALA</sequence>
<dbReference type="InterPro" id="IPR046673">
    <property type="entry name" value="ToxA_N"/>
</dbReference>
<evidence type="ECO:0000259" key="2">
    <source>
        <dbReference type="Pfam" id="PF20178"/>
    </source>
</evidence>
<organism evidence="3">
    <name type="scientific">Pseudomonas urmiensis</name>
    <dbReference type="NCBI Taxonomy" id="2745493"/>
    <lineage>
        <taxon>Bacteria</taxon>
        <taxon>Pseudomonadati</taxon>
        <taxon>Pseudomonadota</taxon>
        <taxon>Gammaproteobacteria</taxon>
        <taxon>Pseudomonadales</taxon>
        <taxon>Pseudomonadaceae</taxon>
        <taxon>Pseudomonas</taxon>
    </lineage>
</organism>
<evidence type="ECO:0000313" key="4">
    <source>
        <dbReference type="EMBL" id="MBV4537622.1"/>
    </source>
</evidence>
<accession>A0A923G1Q8</accession>
<dbReference type="Pfam" id="PF20178">
    <property type="entry name" value="ToxA_N"/>
    <property type="match status" value="1"/>
</dbReference>
<dbReference type="EMBL" id="JABWRE010000015">
    <property type="protein sequence ID" value="MBC3442664.1"/>
    <property type="molecule type" value="Genomic_DNA"/>
</dbReference>
<protein>
    <recommendedName>
        <fullName evidence="2">Dermonecrotic toxin N-terminal domain-containing protein</fullName>
    </recommendedName>
</protein>
<gene>
    <name evidence="4" type="ORF">HU737_016765</name>
    <name evidence="3" type="ORF">HU737_18405</name>
</gene>
<evidence type="ECO:0000256" key="1">
    <source>
        <dbReference type="SAM" id="MobiDB-lite"/>
    </source>
</evidence>
<reference evidence="3" key="2">
    <citation type="submission" date="2020-07" db="EMBL/GenBank/DDBJ databases">
        <authorList>
            <person name="Lood C."/>
            <person name="Girard L."/>
        </authorList>
    </citation>
    <scope>NUCLEOTIDE SEQUENCE</scope>
    <source>
        <strain evidence="3">SWRI10</strain>
    </source>
</reference>
<comment type="caution">
    <text evidence="3">The sequence shown here is derived from an EMBL/GenBank/DDBJ whole genome shotgun (WGS) entry which is preliminary data.</text>
</comment>
<dbReference type="RefSeq" id="WP_186556190.1">
    <property type="nucleotide sequence ID" value="NZ_JABWRE020000001.1"/>
</dbReference>
<feature type="compositionally biased region" description="Polar residues" evidence="1">
    <location>
        <begin position="321"/>
        <end position="339"/>
    </location>
</feature>
<feature type="region of interest" description="Disordered" evidence="1">
    <location>
        <begin position="321"/>
        <end position="342"/>
    </location>
</feature>
<feature type="domain" description="Dermonecrotic toxin N-terminal" evidence="2">
    <location>
        <begin position="595"/>
        <end position="868"/>
    </location>
</feature>
<proteinExistence type="predicted"/>
<evidence type="ECO:0000313" key="3">
    <source>
        <dbReference type="EMBL" id="MBC3442664.1"/>
    </source>
</evidence>